<feature type="compositionally biased region" description="Basic and acidic residues" evidence="1">
    <location>
        <begin position="77"/>
        <end position="89"/>
    </location>
</feature>
<feature type="compositionally biased region" description="Basic and acidic residues" evidence="1">
    <location>
        <begin position="48"/>
        <end position="57"/>
    </location>
</feature>
<reference evidence="2 3" key="1">
    <citation type="submission" date="2023-08" db="EMBL/GenBank/DDBJ databases">
        <title>Black Yeasts Isolated from many extreme environments.</title>
        <authorList>
            <person name="Coleine C."/>
            <person name="Stajich J.E."/>
            <person name="Selbmann L."/>
        </authorList>
    </citation>
    <scope>NUCLEOTIDE SEQUENCE [LARGE SCALE GENOMIC DNA]</scope>
    <source>
        <strain evidence="2 3">CCFEE 536</strain>
    </source>
</reference>
<comment type="caution">
    <text evidence="2">The sequence shown here is derived from an EMBL/GenBank/DDBJ whole genome shotgun (WGS) entry which is preliminary data.</text>
</comment>
<sequence>MPSSDYTTTGGGLKLKGVSSAGIDKRRKKKKPKPAEDTPASKPTGSDADAKAADAKVADAAGDGVRDIQKALAAEDNSERGLQHEEAEKSAGSGYGKTEAEIRHEERRRKR</sequence>
<name>A0ABR0M105_9PEZI</name>
<dbReference type="EMBL" id="JAVRRA010003773">
    <property type="protein sequence ID" value="KAK5276071.1"/>
    <property type="molecule type" value="Genomic_DNA"/>
</dbReference>
<gene>
    <name evidence="2" type="ORF">LTR16_011772</name>
</gene>
<feature type="non-terminal residue" evidence="2">
    <location>
        <position position="111"/>
    </location>
</feature>
<keyword evidence="3" id="KW-1185">Reference proteome</keyword>
<evidence type="ECO:0000313" key="2">
    <source>
        <dbReference type="EMBL" id="KAK5276071.1"/>
    </source>
</evidence>
<accession>A0ABR0M105</accession>
<evidence type="ECO:0000256" key="1">
    <source>
        <dbReference type="SAM" id="MobiDB-lite"/>
    </source>
</evidence>
<dbReference type="InterPro" id="IPR013865">
    <property type="entry name" value="FAM32A"/>
</dbReference>
<protein>
    <submittedName>
        <fullName evidence="2">Uncharacterized protein</fullName>
    </submittedName>
</protein>
<proteinExistence type="predicted"/>
<dbReference type="Pfam" id="PF08555">
    <property type="entry name" value="FAM32A"/>
    <property type="match status" value="1"/>
</dbReference>
<dbReference type="Proteomes" id="UP001357485">
    <property type="component" value="Unassembled WGS sequence"/>
</dbReference>
<organism evidence="2 3">
    <name type="scientific">Cryomyces antarcticus</name>
    <dbReference type="NCBI Taxonomy" id="329879"/>
    <lineage>
        <taxon>Eukaryota</taxon>
        <taxon>Fungi</taxon>
        <taxon>Dikarya</taxon>
        <taxon>Ascomycota</taxon>
        <taxon>Pezizomycotina</taxon>
        <taxon>Dothideomycetes</taxon>
        <taxon>Dothideomycetes incertae sedis</taxon>
        <taxon>Cryomyces</taxon>
    </lineage>
</organism>
<feature type="region of interest" description="Disordered" evidence="1">
    <location>
        <begin position="1"/>
        <end position="111"/>
    </location>
</feature>
<evidence type="ECO:0000313" key="3">
    <source>
        <dbReference type="Proteomes" id="UP001357485"/>
    </source>
</evidence>